<evidence type="ECO:0000256" key="5">
    <source>
        <dbReference type="ARBA" id="ARBA00022840"/>
    </source>
</evidence>
<dbReference type="InterPro" id="IPR006426">
    <property type="entry name" value="Asn_synth_AEB"/>
</dbReference>
<dbReference type="PIRSF" id="PIRSF001589">
    <property type="entry name" value="Asn_synthetase_glu-h"/>
    <property type="match status" value="1"/>
</dbReference>
<dbReference type="InterPro" id="IPR033738">
    <property type="entry name" value="AsnB_N"/>
</dbReference>
<feature type="active site" description="For GATase activity" evidence="9">
    <location>
        <position position="2"/>
    </location>
</feature>
<feature type="site" description="Important for beta-aspartyl-AMP intermediate formation" evidence="11">
    <location>
        <position position="362"/>
    </location>
</feature>
<dbReference type="SUPFAM" id="SSF52402">
    <property type="entry name" value="Adenine nucleotide alpha hydrolases-like"/>
    <property type="match status" value="1"/>
</dbReference>
<evidence type="ECO:0000256" key="2">
    <source>
        <dbReference type="ARBA" id="ARBA00005752"/>
    </source>
</evidence>
<dbReference type="InterPro" id="IPR029055">
    <property type="entry name" value="Ntn_hydrolases_N"/>
</dbReference>
<evidence type="ECO:0000256" key="8">
    <source>
        <dbReference type="ARBA" id="ARBA00048741"/>
    </source>
</evidence>
<feature type="binding site" evidence="10">
    <location>
        <position position="101"/>
    </location>
    <ligand>
        <name>L-glutamine</name>
        <dbReference type="ChEBI" id="CHEBI:58359"/>
    </ligand>
</feature>
<dbReference type="InterPro" id="IPR051786">
    <property type="entry name" value="ASN_synthetase/amidase"/>
</dbReference>
<dbReference type="InterPro" id="IPR014729">
    <property type="entry name" value="Rossmann-like_a/b/a_fold"/>
</dbReference>
<dbReference type="InterPro" id="IPR017932">
    <property type="entry name" value="GATase_2_dom"/>
</dbReference>
<evidence type="ECO:0000256" key="11">
    <source>
        <dbReference type="PIRSR" id="PIRSR001589-3"/>
    </source>
</evidence>
<evidence type="ECO:0000256" key="3">
    <source>
        <dbReference type="ARBA" id="ARBA00012737"/>
    </source>
</evidence>
<dbReference type="EC" id="6.3.5.4" evidence="3"/>
<dbReference type="Proteomes" id="UP000296883">
    <property type="component" value="Chromosome"/>
</dbReference>
<evidence type="ECO:0000259" key="12">
    <source>
        <dbReference type="PROSITE" id="PS51278"/>
    </source>
</evidence>
<evidence type="ECO:0000313" key="16">
    <source>
        <dbReference type="Proteomes" id="UP000297725"/>
    </source>
</evidence>
<organism evidence="14 16">
    <name type="scientific">Vagococcus xieshaowenii</name>
    <dbReference type="NCBI Taxonomy" id="2562451"/>
    <lineage>
        <taxon>Bacteria</taxon>
        <taxon>Bacillati</taxon>
        <taxon>Bacillota</taxon>
        <taxon>Bacilli</taxon>
        <taxon>Lactobacillales</taxon>
        <taxon>Enterococcaceae</taxon>
        <taxon>Vagococcus</taxon>
    </lineage>
</organism>
<dbReference type="EMBL" id="CP038865">
    <property type="protein sequence ID" value="QCA28449.1"/>
    <property type="molecule type" value="Genomic_DNA"/>
</dbReference>
<feature type="binding site" evidence="10">
    <location>
        <position position="287"/>
    </location>
    <ligand>
        <name>ATP</name>
        <dbReference type="ChEBI" id="CHEBI:30616"/>
    </ligand>
</feature>
<evidence type="ECO:0000256" key="1">
    <source>
        <dbReference type="ARBA" id="ARBA00005187"/>
    </source>
</evidence>
<dbReference type="GO" id="GO:0006529">
    <property type="term" value="P:asparagine biosynthetic process"/>
    <property type="evidence" value="ECO:0007669"/>
    <property type="project" value="UniProtKB-KW"/>
</dbReference>
<evidence type="ECO:0000256" key="9">
    <source>
        <dbReference type="PIRSR" id="PIRSR001589-1"/>
    </source>
</evidence>
<dbReference type="GO" id="GO:0005829">
    <property type="term" value="C:cytosol"/>
    <property type="evidence" value="ECO:0007669"/>
    <property type="project" value="TreeGrafter"/>
</dbReference>
<reference evidence="13 15" key="2">
    <citation type="journal article" date="2020" name="Int. J. Syst. Evol. Microbiol.">
        <title>Vagococcus xieshaowenii sp. nov., isolated from snow finch (Montifringilla taczanowskii) cloacal content.</title>
        <authorList>
            <person name="Ge Y."/>
            <person name="Yang J."/>
            <person name="Lai X.H."/>
            <person name="Zhang G."/>
            <person name="Jin D."/>
            <person name="Lu S."/>
            <person name="Wang B."/>
            <person name="Huang Y."/>
            <person name="Huang Y."/>
            <person name="Ren Z."/>
            <person name="Zhang X."/>
            <person name="Xu J."/>
        </authorList>
    </citation>
    <scope>NUCLEOTIDE SEQUENCE [LARGE SCALE GENOMIC DNA]</scope>
    <source>
        <strain evidence="15">personal::cf-49</strain>
        <strain evidence="13">Personal::cf-49</strain>
    </source>
</reference>
<gene>
    <name evidence="14" type="primary">asnB</name>
    <name evidence="14" type="ORF">E4031_02090</name>
    <name evidence="13" type="ORF">E4Z98_03650</name>
</gene>
<keyword evidence="5 10" id="KW-0067">ATP-binding</keyword>
<keyword evidence="14" id="KW-0436">Ligase</keyword>
<dbReference type="PANTHER" id="PTHR43284:SF1">
    <property type="entry name" value="ASPARAGINE SYNTHETASE"/>
    <property type="match status" value="1"/>
</dbReference>
<evidence type="ECO:0000256" key="7">
    <source>
        <dbReference type="ARBA" id="ARBA00022962"/>
    </source>
</evidence>
<accession>A0AAJ5EFF3</accession>
<dbReference type="GO" id="GO:0004066">
    <property type="term" value="F:asparagine synthase (glutamine-hydrolyzing) activity"/>
    <property type="evidence" value="ECO:0007669"/>
    <property type="project" value="UniProtKB-EC"/>
</dbReference>
<dbReference type="PANTHER" id="PTHR43284">
    <property type="entry name" value="ASPARAGINE SYNTHETASE (GLUTAMINE-HYDROLYZING)"/>
    <property type="match status" value="1"/>
</dbReference>
<comment type="similarity">
    <text evidence="2">Belongs to the asparagine synthetase family.</text>
</comment>
<evidence type="ECO:0000313" key="15">
    <source>
        <dbReference type="Proteomes" id="UP000296883"/>
    </source>
</evidence>
<evidence type="ECO:0000256" key="6">
    <source>
        <dbReference type="ARBA" id="ARBA00022888"/>
    </source>
</evidence>
<feature type="domain" description="Glutamine amidotransferase type-2" evidence="12">
    <location>
        <begin position="2"/>
        <end position="213"/>
    </location>
</feature>
<dbReference type="PROSITE" id="PS51278">
    <property type="entry name" value="GATASE_TYPE_2"/>
    <property type="match status" value="1"/>
</dbReference>
<dbReference type="Gene3D" id="3.40.50.620">
    <property type="entry name" value="HUPs"/>
    <property type="match status" value="1"/>
</dbReference>
<keyword evidence="4 10" id="KW-0547">Nucleotide-binding</keyword>
<dbReference type="AlphaFoldDB" id="A0AAJ5EFF3"/>
<proteinExistence type="inferred from homology"/>
<comment type="pathway">
    <text evidence="1">Amino-acid biosynthesis; L-asparagine biosynthesis; L-asparagine from L-aspartate (L-Gln route): step 1/1.</text>
</comment>
<dbReference type="Pfam" id="PF13537">
    <property type="entry name" value="GATase_7"/>
    <property type="match status" value="1"/>
</dbReference>
<keyword evidence="9" id="KW-0028">Amino-acid biosynthesis</keyword>
<dbReference type="Gene3D" id="3.60.20.10">
    <property type="entry name" value="Glutamine Phosphoribosylpyrophosphate, subunit 1, domain 1"/>
    <property type="match status" value="1"/>
</dbReference>
<name>A0AAJ5EFF3_9ENTE</name>
<sequence length="614" mass="70659">MCGFTSIIHFNSTRLHDYETEIKLMNETIVHRGPNSEGYFSNQAVHFGFRRLSILDINGGSQPMSFDNGKYTIIFNGEIYNEDKYREQLEAEGVLFNTTTDTEVILALYKKYKYQTAEKLRGMFAFMIWDNEEGSVYGARDHFGIKPMYYREAKGTFYFASENKALEAVMSKRELCHESLQHYLTFQYVLGENCLTKGIHSVNPGTQFTITADKGLVFERYYNPTFKPVNIEEQVLANQITDALYESVQSHMRADVTVGSFLSGGVDSSIIVSLANQMTDDLETFSVGFEREGYSEIEVAKETADKLGVKNFSRIITPQDFMNEFDDYVWYMDDPLADPAAVAQYFLAQEAAKRCTVSLSGEGADELFGGYLIYHEPISLAGFDKFSPGMKKVIRSVAKKMPKNMKGRGFLLRGSTPLEERFVGNANIYKEEEKREFLKTFKEGQSYMDLTGPLYAETTNLDATTRMQDIDMHTWLVDDLLHNADRTTMASSLELRTPFVDKEVFKVAAQIPTELKFKNGTSKYLLRKAAESFVPEHVLYREKLGFPVPIRFWLKDELYQWAHQIFSDSKATHIIDKDYTLNMLEAHRKGQDDYSRKIWTLLTFIRWYELHLLN</sequence>
<keyword evidence="6 9" id="KW-0061">Asparagine biosynthesis</keyword>
<dbReference type="InterPro" id="IPR001962">
    <property type="entry name" value="Asn_synthase"/>
</dbReference>
<dbReference type="SUPFAM" id="SSF56235">
    <property type="entry name" value="N-terminal nucleophile aminohydrolases (Ntn hydrolases)"/>
    <property type="match status" value="1"/>
</dbReference>
<evidence type="ECO:0000256" key="4">
    <source>
        <dbReference type="ARBA" id="ARBA00022741"/>
    </source>
</evidence>
<protein>
    <recommendedName>
        <fullName evidence="3">asparagine synthase (glutamine-hydrolyzing)</fullName>
        <ecNumber evidence="3">6.3.5.4</ecNumber>
    </recommendedName>
</protein>
<keyword evidence="7 9" id="KW-0315">Glutamine amidotransferase</keyword>
<dbReference type="Pfam" id="PF00733">
    <property type="entry name" value="Asn_synthase"/>
    <property type="match status" value="1"/>
</dbReference>
<reference evidence="14 16" key="1">
    <citation type="submission" date="2019-03" db="EMBL/GenBank/DDBJ databases">
        <title>Vagococcus sp. was isolated fron gut of Carduelis flavirostris.</title>
        <authorList>
            <person name="Ge Y."/>
        </authorList>
    </citation>
    <scope>NUCLEOTIDE SEQUENCE [LARGE SCALE GENOMIC DNA]</scope>
    <source>
        <strain evidence="14 16">CF-210</strain>
    </source>
</reference>
<dbReference type="EMBL" id="SRHU01000008">
    <property type="protein sequence ID" value="TFZ42795.1"/>
    <property type="molecule type" value="Genomic_DNA"/>
</dbReference>
<evidence type="ECO:0000313" key="14">
    <source>
        <dbReference type="EMBL" id="TFZ42795.1"/>
    </source>
</evidence>
<keyword evidence="15" id="KW-1185">Reference proteome</keyword>
<dbReference type="Proteomes" id="UP000297725">
    <property type="component" value="Unassembled WGS sequence"/>
</dbReference>
<evidence type="ECO:0000256" key="10">
    <source>
        <dbReference type="PIRSR" id="PIRSR001589-2"/>
    </source>
</evidence>
<comment type="catalytic activity">
    <reaction evidence="8">
        <text>L-aspartate + L-glutamine + ATP + H2O = L-asparagine + L-glutamate + AMP + diphosphate + H(+)</text>
        <dbReference type="Rhea" id="RHEA:12228"/>
        <dbReference type="ChEBI" id="CHEBI:15377"/>
        <dbReference type="ChEBI" id="CHEBI:15378"/>
        <dbReference type="ChEBI" id="CHEBI:29985"/>
        <dbReference type="ChEBI" id="CHEBI:29991"/>
        <dbReference type="ChEBI" id="CHEBI:30616"/>
        <dbReference type="ChEBI" id="CHEBI:33019"/>
        <dbReference type="ChEBI" id="CHEBI:58048"/>
        <dbReference type="ChEBI" id="CHEBI:58359"/>
        <dbReference type="ChEBI" id="CHEBI:456215"/>
        <dbReference type="EC" id="6.3.5.4"/>
    </reaction>
</comment>
<dbReference type="GO" id="GO:0005524">
    <property type="term" value="F:ATP binding"/>
    <property type="evidence" value="ECO:0007669"/>
    <property type="project" value="UniProtKB-KW"/>
</dbReference>
<dbReference type="RefSeq" id="WP_135253676.1">
    <property type="nucleotide sequence ID" value="NZ_CP038865.1"/>
</dbReference>
<dbReference type="CDD" id="cd00712">
    <property type="entry name" value="AsnB"/>
    <property type="match status" value="1"/>
</dbReference>
<dbReference type="CDD" id="cd01991">
    <property type="entry name" value="Asn_synthase_B_C"/>
    <property type="match status" value="1"/>
</dbReference>
<feature type="binding site" evidence="10">
    <location>
        <begin position="360"/>
        <end position="361"/>
    </location>
    <ligand>
        <name>ATP</name>
        <dbReference type="ChEBI" id="CHEBI:30616"/>
    </ligand>
</feature>
<evidence type="ECO:0000313" key="13">
    <source>
        <dbReference type="EMBL" id="QCA28449.1"/>
    </source>
</evidence>
<dbReference type="NCBIfam" id="TIGR01536">
    <property type="entry name" value="asn_synth_AEB"/>
    <property type="match status" value="1"/>
</dbReference>